<evidence type="ECO:0000256" key="1">
    <source>
        <dbReference type="ARBA" id="ARBA00004123"/>
    </source>
</evidence>
<protein>
    <recommendedName>
        <fullName evidence="4">Set2 Rpb1 interacting domain-containing protein</fullName>
    </recommendedName>
</protein>
<feature type="region of interest" description="Disordered" evidence="3">
    <location>
        <begin position="504"/>
        <end position="560"/>
    </location>
</feature>
<evidence type="ECO:0000256" key="2">
    <source>
        <dbReference type="ARBA" id="ARBA00023242"/>
    </source>
</evidence>
<keyword evidence="6" id="KW-1185">Reference proteome</keyword>
<dbReference type="Pfam" id="PF08236">
    <property type="entry name" value="SRI"/>
    <property type="match status" value="1"/>
</dbReference>
<sequence>GRGGGRGGGGGKGVGTAMSSKSSSSSIASSTTTSSSLINPFPTAYSRTIKQTESAAAKGWQPYEKKEWRDRERGDRDGTSREWKDFSGKDRYAGDRAGGAAFRKRKWDRDDDSSNSTEKREESGRRESIGQKKERKSEEKNEEKRRKESSAAGGSYDSPPADEDAMQISPYIEEIENDTMIGGEPEPKRPVFSPLPTPSEAVLVAAATASALLPPVRPSIAPTHSAHDAPHHLNHHVPGAIPPWGAAGGQGWPGAGSGGWHGPPQWGAGGPQMGYGGPAYANGTPHALSYFNLAPAPGSSLMEELVFWRGAISYSQKRAEEIQYRLDLAKEHEMQLNPHLQQQAAAAAAAAIPVPAPVPAVDAPAAPPSPAPPLPTEEKGSKPSRPNLNDRLAALTGVPIKSGGGGVAVPRTPEERSERKGPETPPPRPPSRPTESELASAKCVRTKDGRLIPIESISKYCKVHTENGATYYYNKFTRSPTWEVPAGETANSEDELEFDPLTRKSSSAMSGDVQAAGRGGGAAAAAKATAATAGGDRKSSGSRARRPQTPPEEPADPISSVEVDEKIKLQRKSEFKTRSGELLKRYVKASMFGSVDDFKKTLRKIIHGCIEKEIKMNPQFNFVYTDDVRHRMVEYTKKYVNRHKLRPMSYPEGIAD</sequence>
<dbReference type="GO" id="GO:0006355">
    <property type="term" value="P:regulation of DNA-templated transcription"/>
    <property type="evidence" value="ECO:0007669"/>
    <property type="project" value="InterPro"/>
</dbReference>
<dbReference type="Gene3D" id="1.10.1740.100">
    <property type="entry name" value="Set2, Rpb1 interacting domain"/>
    <property type="match status" value="1"/>
</dbReference>
<feature type="region of interest" description="Disordered" evidence="3">
    <location>
        <begin position="1"/>
        <end position="164"/>
    </location>
</feature>
<feature type="non-terminal residue" evidence="5">
    <location>
        <position position="1"/>
    </location>
</feature>
<comment type="subcellular location">
    <subcellularLocation>
        <location evidence="1">Nucleus</location>
    </subcellularLocation>
</comment>
<name>A0AAV5W5B3_9BILA</name>
<dbReference type="InterPro" id="IPR013257">
    <property type="entry name" value="SRI"/>
</dbReference>
<dbReference type="Proteomes" id="UP001432322">
    <property type="component" value="Unassembled WGS sequence"/>
</dbReference>
<feature type="compositionally biased region" description="Pro residues" evidence="3">
    <location>
        <begin position="365"/>
        <end position="375"/>
    </location>
</feature>
<feature type="compositionally biased region" description="Low complexity" evidence="3">
    <location>
        <begin position="523"/>
        <end position="534"/>
    </location>
</feature>
<reference evidence="5" key="1">
    <citation type="submission" date="2023-10" db="EMBL/GenBank/DDBJ databases">
        <title>Genome assembly of Pristionchus species.</title>
        <authorList>
            <person name="Yoshida K."/>
            <person name="Sommer R.J."/>
        </authorList>
    </citation>
    <scope>NUCLEOTIDE SEQUENCE</scope>
    <source>
        <strain evidence="5">RS5133</strain>
    </source>
</reference>
<feature type="domain" description="Set2 Rpb1 interacting" evidence="4">
    <location>
        <begin position="582"/>
        <end position="644"/>
    </location>
</feature>
<evidence type="ECO:0000256" key="3">
    <source>
        <dbReference type="SAM" id="MobiDB-lite"/>
    </source>
</evidence>
<feature type="compositionally biased region" description="Basic and acidic residues" evidence="3">
    <location>
        <begin position="412"/>
        <end position="422"/>
    </location>
</feature>
<organism evidence="5 6">
    <name type="scientific">Pristionchus fissidentatus</name>
    <dbReference type="NCBI Taxonomy" id="1538716"/>
    <lineage>
        <taxon>Eukaryota</taxon>
        <taxon>Metazoa</taxon>
        <taxon>Ecdysozoa</taxon>
        <taxon>Nematoda</taxon>
        <taxon>Chromadorea</taxon>
        <taxon>Rhabditida</taxon>
        <taxon>Rhabditina</taxon>
        <taxon>Diplogasteromorpha</taxon>
        <taxon>Diplogasteroidea</taxon>
        <taxon>Neodiplogasteridae</taxon>
        <taxon>Pristionchus</taxon>
    </lineage>
</organism>
<evidence type="ECO:0000259" key="4">
    <source>
        <dbReference type="Pfam" id="PF08236"/>
    </source>
</evidence>
<feature type="compositionally biased region" description="Pro residues" evidence="3">
    <location>
        <begin position="423"/>
        <end position="432"/>
    </location>
</feature>
<evidence type="ECO:0000313" key="5">
    <source>
        <dbReference type="EMBL" id="GMT27011.1"/>
    </source>
</evidence>
<evidence type="ECO:0000313" key="6">
    <source>
        <dbReference type="Proteomes" id="UP001432322"/>
    </source>
</evidence>
<gene>
    <name evidence="5" type="ORF">PFISCL1PPCAC_18308</name>
</gene>
<keyword evidence="2" id="KW-0539">Nucleus</keyword>
<accession>A0AAV5W5B3</accession>
<feature type="compositionally biased region" description="Basic and acidic residues" evidence="3">
    <location>
        <begin position="63"/>
        <end position="94"/>
    </location>
</feature>
<dbReference type="SUPFAM" id="SSF51045">
    <property type="entry name" value="WW domain"/>
    <property type="match status" value="1"/>
</dbReference>
<feature type="compositionally biased region" description="Basic and acidic residues" evidence="3">
    <location>
        <begin position="117"/>
        <end position="149"/>
    </location>
</feature>
<dbReference type="InterPro" id="IPR038190">
    <property type="entry name" value="SRI_sf"/>
</dbReference>
<feature type="compositionally biased region" description="Polar residues" evidence="3">
    <location>
        <begin position="45"/>
        <end position="54"/>
    </location>
</feature>
<feature type="compositionally biased region" description="Gly residues" evidence="3">
    <location>
        <begin position="1"/>
        <end position="14"/>
    </location>
</feature>
<comment type="caution">
    <text evidence="5">The sequence shown here is derived from an EMBL/GenBank/DDBJ whole genome shotgun (WGS) entry which is preliminary data.</text>
</comment>
<proteinExistence type="predicted"/>
<dbReference type="AlphaFoldDB" id="A0AAV5W5B3"/>
<feature type="compositionally biased region" description="Low complexity" evidence="3">
    <location>
        <begin position="19"/>
        <end position="36"/>
    </location>
</feature>
<dbReference type="EMBL" id="BTSY01000005">
    <property type="protein sequence ID" value="GMT27011.1"/>
    <property type="molecule type" value="Genomic_DNA"/>
</dbReference>
<dbReference type="InterPro" id="IPR036020">
    <property type="entry name" value="WW_dom_sf"/>
</dbReference>
<dbReference type="GO" id="GO:0005694">
    <property type="term" value="C:chromosome"/>
    <property type="evidence" value="ECO:0007669"/>
    <property type="project" value="InterPro"/>
</dbReference>
<feature type="region of interest" description="Disordered" evidence="3">
    <location>
        <begin position="360"/>
        <end position="441"/>
    </location>
</feature>
<dbReference type="Gene3D" id="2.20.70.10">
    <property type="match status" value="1"/>
</dbReference>